<dbReference type="PANTHER" id="PTHR30572:SF18">
    <property type="entry name" value="ABC-TYPE MACROLIDE FAMILY EXPORT SYSTEM PERMEASE COMPONENT 2"/>
    <property type="match status" value="1"/>
</dbReference>
<feature type="transmembrane region" description="Helical" evidence="6">
    <location>
        <begin position="234"/>
        <end position="252"/>
    </location>
</feature>
<feature type="transmembrane region" description="Helical" evidence="6">
    <location>
        <begin position="192"/>
        <end position="214"/>
    </location>
</feature>
<evidence type="ECO:0000256" key="5">
    <source>
        <dbReference type="ARBA" id="ARBA00023136"/>
    </source>
</evidence>
<accession>A0ABW4WXW2</accession>
<reference evidence="10" key="1">
    <citation type="journal article" date="2019" name="Int. J. Syst. Evol. Microbiol.">
        <title>The Global Catalogue of Microorganisms (GCM) 10K type strain sequencing project: providing services to taxonomists for standard genome sequencing and annotation.</title>
        <authorList>
            <consortium name="The Broad Institute Genomics Platform"/>
            <consortium name="The Broad Institute Genome Sequencing Center for Infectious Disease"/>
            <person name="Wu L."/>
            <person name="Ma J."/>
        </authorList>
    </citation>
    <scope>NUCLEOTIDE SEQUENCE [LARGE SCALE GENOMIC DNA]</scope>
    <source>
        <strain evidence="10">JCM 16545</strain>
    </source>
</reference>
<evidence type="ECO:0000259" key="7">
    <source>
        <dbReference type="Pfam" id="PF02687"/>
    </source>
</evidence>
<evidence type="ECO:0000256" key="3">
    <source>
        <dbReference type="ARBA" id="ARBA00022692"/>
    </source>
</evidence>
<dbReference type="InterPro" id="IPR003838">
    <property type="entry name" value="ABC3_permease_C"/>
</dbReference>
<comment type="caution">
    <text evidence="9">The sequence shown here is derived from an EMBL/GenBank/DDBJ whole genome shotgun (WGS) entry which is preliminary data.</text>
</comment>
<dbReference type="Proteomes" id="UP001597369">
    <property type="component" value="Unassembled WGS sequence"/>
</dbReference>
<protein>
    <submittedName>
        <fullName evidence="9">ABC transporter permease</fullName>
    </submittedName>
</protein>
<dbReference type="InterPro" id="IPR025857">
    <property type="entry name" value="MacB_PCD"/>
</dbReference>
<dbReference type="PANTHER" id="PTHR30572">
    <property type="entry name" value="MEMBRANE COMPONENT OF TRANSPORTER-RELATED"/>
    <property type="match status" value="1"/>
</dbReference>
<sequence>MDVVCCLRQVSEKVVRQFFDSPEEAMGKIFRIDNSKSYKVTGVMQDVPRNSSMQFDYVTPLDDWINSPGDDWLEDWGSNARRTFLLLKPNADIAALNQKIRPVVQDHHDGYKKELFVQPVGDMYLYDDFRGGEVATGRITNVRLFSVVAIFMLVIACINFMNLTTARSAKRAKEVGVRKSIGASKPELIRQFLVESMLVSFLALFLSLNLVRMLLPQFNDLTGKSMRMDLTDPVMVALVLGVAVVAGFFSVVV</sequence>
<dbReference type="RefSeq" id="WP_229960907.1">
    <property type="nucleotide sequence ID" value="NZ_JAJJWI010000009.1"/>
</dbReference>
<keyword evidence="4 6" id="KW-1133">Transmembrane helix</keyword>
<evidence type="ECO:0000313" key="10">
    <source>
        <dbReference type="Proteomes" id="UP001597369"/>
    </source>
</evidence>
<gene>
    <name evidence="9" type="ORF">ACFSKU_10220</name>
</gene>
<name>A0ABW4WXW2_9BACT</name>
<feature type="domain" description="ABC3 transporter permease C-terminal" evidence="7">
    <location>
        <begin position="147"/>
        <end position="251"/>
    </location>
</feature>
<dbReference type="EMBL" id="JBHUHV010000029">
    <property type="protein sequence ID" value="MFD2067259.1"/>
    <property type="molecule type" value="Genomic_DNA"/>
</dbReference>
<evidence type="ECO:0000313" key="9">
    <source>
        <dbReference type="EMBL" id="MFD2067259.1"/>
    </source>
</evidence>
<evidence type="ECO:0000256" key="2">
    <source>
        <dbReference type="ARBA" id="ARBA00022475"/>
    </source>
</evidence>
<organism evidence="9 10">
    <name type="scientific">Pontibacter silvestris</name>
    <dbReference type="NCBI Taxonomy" id="2305183"/>
    <lineage>
        <taxon>Bacteria</taxon>
        <taxon>Pseudomonadati</taxon>
        <taxon>Bacteroidota</taxon>
        <taxon>Cytophagia</taxon>
        <taxon>Cytophagales</taxon>
        <taxon>Hymenobacteraceae</taxon>
        <taxon>Pontibacter</taxon>
    </lineage>
</organism>
<feature type="transmembrane region" description="Helical" evidence="6">
    <location>
        <begin position="144"/>
        <end position="163"/>
    </location>
</feature>
<feature type="domain" description="MacB-like periplasmic core" evidence="8">
    <location>
        <begin position="10"/>
        <end position="102"/>
    </location>
</feature>
<dbReference type="Pfam" id="PF02687">
    <property type="entry name" value="FtsX"/>
    <property type="match status" value="1"/>
</dbReference>
<keyword evidence="5 6" id="KW-0472">Membrane</keyword>
<keyword evidence="2" id="KW-1003">Cell membrane</keyword>
<evidence type="ECO:0000256" key="4">
    <source>
        <dbReference type="ARBA" id="ARBA00022989"/>
    </source>
</evidence>
<keyword evidence="3 6" id="KW-0812">Transmembrane</keyword>
<evidence type="ECO:0000256" key="1">
    <source>
        <dbReference type="ARBA" id="ARBA00004651"/>
    </source>
</evidence>
<dbReference type="InterPro" id="IPR050250">
    <property type="entry name" value="Macrolide_Exporter_MacB"/>
</dbReference>
<comment type="subcellular location">
    <subcellularLocation>
        <location evidence="1">Cell membrane</location>
        <topology evidence="1">Multi-pass membrane protein</topology>
    </subcellularLocation>
</comment>
<keyword evidence="10" id="KW-1185">Reference proteome</keyword>
<evidence type="ECO:0000259" key="8">
    <source>
        <dbReference type="Pfam" id="PF12704"/>
    </source>
</evidence>
<evidence type="ECO:0000256" key="6">
    <source>
        <dbReference type="SAM" id="Phobius"/>
    </source>
</evidence>
<dbReference type="Pfam" id="PF12704">
    <property type="entry name" value="MacB_PCD"/>
    <property type="match status" value="1"/>
</dbReference>
<proteinExistence type="predicted"/>